<dbReference type="EMBL" id="QLUW01000002">
    <property type="protein sequence ID" value="RAP75670.1"/>
    <property type="molecule type" value="Genomic_DNA"/>
</dbReference>
<feature type="transmembrane region" description="Helical" evidence="1">
    <location>
        <begin position="237"/>
        <end position="257"/>
    </location>
</feature>
<comment type="caution">
    <text evidence="2">The sequence shown here is derived from an EMBL/GenBank/DDBJ whole genome shotgun (WGS) entry which is preliminary data.</text>
</comment>
<dbReference type="Proteomes" id="UP000249260">
    <property type="component" value="Unassembled WGS sequence"/>
</dbReference>
<feature type="transmembrane region" description="Helical" evidence="1">
    <location>
        <begin position="19"/>
        <end position="39"/>
    </location>
</feature>
<keyword evidence="1" id="KW-0812">Transmembrane</keyword>
<evidence type="ECO:0000256" key="1">
    <source>
        <dbReference type="SAM" id="Phobius"/>
    </source>
</evidence>
<organism evidence="2 3">
    <name type="scientific">Paenibacillus montanisoli</name>
    <dbReference type="NCBI Taxonomy" id="2081970"/>
    <lineage>
        <taxon>Bacteria</taxon>
        <taxon>Bacillati</taxon>
        <taxon>Bacillota</taxon>
        <taxon>Bacilli</taxon>
        <taxon>Bacillales</taxon>
        <taxon>Paenibacillaceae</taxon>
        <taxon>Paenibacillus</taxon>
    </lineage>
</organism>
<protein>
    <submittedName>
        <fullName evidence="2">ABC transporter permease</fullName>
    </submittedName>
</protein>
<keyword evidence="1" id="KW-0472">Membrane</keyword>
<dbReference type="RefSeq" id="WP_112881896.1">
    <property type="nucleotide sequence ID" value="NZ_QLUW01000002.1"/>
</dbReference>
<name>A0A328TZ46_9BACL</name>
<evidence type="ECO:0000313" key="3">
    <source>
        <dbReference type="Proteomes" id="UP000249260"/>
    </source>
</evidence>
<keyword evidence="1" id="KW-1133">Transmembrane helix</keyword>
<accession>A0A328TZ46</accession>
<dbReference type="OrthoDB" id="8613028at2"/>
<dbReference type="PANTHER" id="PTHR37305:SF1">
    <property type="entry name" value="MEMBRANE PROTEIN"/>
    <property type="match status" value="1"/>
</dbReference>
<dbReference type="GO" id="GO:0005886">
    <property type="term" value="C:plasma membrane"/>
    <property type="evidence" value="ECO:0007669"/>
    <property type="project" value="UniProtKB-SubCell"/>
</dbReference>
<sequence>MVNLVLNENMKVYRRPRTWIMIGLMVIAVLIGSFVEWYYDGKEAKTTTWQQQVTEENQVFDKRLSDPDLDPESKAYFEEAKMVNDYRLEHQIRPTDSTMWEGINGSAQLVILITLFTVIIAGDSLAGEFATGTIKLLLIRPANRFKILVSKYISMIMFGFALLIILFIVSILVNGLLYQFGNMDLPLLTVNSEGQIVQKNMVANLWQTYLLNGVSTIIFVTMAFMISSAFRSSTMAIGFSIFALFAGSILMELLQSYDWSKYMLFANISLSQYLSGRPYQEGMTLAFSIKVLAVYYLLFNLVAWAVFTRRDVAA</sequence>
<reference evidence="2 3" key="1">
    <citation type="submission" date="2018-06" db="EMBL/GenBank/DDBJ databases">
        <title>Paenibacillus montanisoli sp. nov., isolated from mountain area soil.</title>
        <authorList>
            <person name="Wu M."/>
        </authorList>
    </citation>
    <scope>NUCLEOTIDE SEQUENCE [LARGE SCALE GENOMIC DNA]</scope>
    <source>
        <strain evidence="2 3">RA17</strain>
    </source>
</reference>
<keyword evidence="3" id="KW-1185">Reference proteome</keyword>
<proteinExistence type="predicted"/>
<dbReference type="PANTHER" id="PTHR37305">
    <property type="entry name" value="INTEGRAL MEMBRANE PROTEIN-RELATED"/>
    <property type="match status" value="1"/>
</dbReference>
<feature type="transmembrane region" description="Helical" evidence="1">
    <location>
        <begin position="209"/>
        <end position="230"/>
    </location>
</feature>
<evidence type="ECO:0000313" key="2">
    <source>
        <dbReference type="EMBL" id="RAP75670.1"/>
    </source>
</evidence>
<gene>
    <name evidence="2" type="ORF">DL346_09430</name>
</gene>
<feature type="transmembrane region" description="Helical" evidence="1">
    <location>
        <begin position="152"/>
        <end position="178"/>
    </location>
</feature>
<feature type="transmembrane region" description="Helical" evidence="1">
    <location>
        <begin position="109"/>
        <end position="131"/>
    </location>
</feature>
<dbReference type="AlphaFoldDB" id="A0A328TZ46"/>
<feature type="transmembrane region" description="Helical" evidence="1">
    <location>
        <begin position="285"/>
        <end position="307"/>
    </location>
</feature>
<dbReference type="GO" id="GO:0140359">
    <property type="term" value="F:ABC-type transporter activity"/>
    <property type="evidence" value="ECO:0007669"/>
    <property type="project" value="InterPro"/>
</dbReference>
<dbReference type="Pfam" id="PF12679">
    <property type="entry name" value="ABC2_membrane_2"/>
    <property type="match status" value="1"/>
</dbReference>